<evidence type="ECO:0000259" key="3">
    <source>
        <dbReference type="Pfam" id="PF13476"/>
    </source>
</evidence>
<dbReference type="AlphaFoldDB" id="A0A6I3S434"/>
<gene>
    <name evidence="4" type="ORF">GMD42_09475</name>
</gene>
<evidence type="ECO:0000313" key="5">
    <source>
        <dbReference type="Proteomes" id="UP000462362"/>
    </source>
</evidence>
<dbReference type="PANTHER" id="PTHR32114">
    <property type="entry name" value="ABC TRANSPORTER ABCH.3"/>
    <property type="match status" value="1"/>
</dbReference>
<dbReference type="GeneID" id="43348718"/>
<feature type="coiled-coil region" evidence="1">
    <location>
        <begin position="222"/>
        <end position="276"/>
    </location>
</feature>
<dbReference type="Pfam" id="PF13558">
    <property type="entry name" value="SbcC_Walker_B"/>
    <property type="match status" value="1"/>
</dbReference>
<feature type="compositionally biased region" description="Basic and acidic residues" evidence="2">
    <location>
        <begin position="378"/>
        <end position="418"/>
    </location>
</feature>
<sequence length="1224" mass="138423">MQILKLSFENINSLKGAWTIDFQAPDFRSGIFAIVGPTGSGKTTILDAICLALYGHTPRIGSITQNANEVMNRDSDSCRSSLEFQTLSGRYRATWSQKKQKNFDKTGKYGQVVSTMEKFGDGCWIPITEGSKVTSKKQEVQKIIGLSFDQFKRSVMLSQGDFAAFLKSKPNEKAQTLEQITGTQVYSLLSTKIYVLAEQQKKLFADKQREVELSPVLDDAVVQTKQEQLKGITEEAKVLETQINKIEKEIRWVSETAELRDQFLRVKDELERLKESRNEFFQKENDVRLAERAQKILPIFSSLRDKQSLREDAIKEKSSAENELVNATKSLKEKELNFKAAEEALNNENLQKPKKLALFSETESLDVEISPLMKSSRRAQEEKTKLEKETAGCESRLNKAQEDIRKLEEDREKRDREKNEDIKGAFLYQRKDELRAGKITAETLSAALSDSEGKADKANETVKSQEKEAEALRIRKEKIASGIEADEILLKETEERLNEILDGKTLDELMQEQLSFSEQIPLLDAVKSALKAACEQKEEIGRQEDVMQKDSVELTDWGSKKECYEREIRSLTSRLDELEALVQINELTKVRAELKEGEPCPVCGSLEHPFAANLPPEVATAKERLVGVKEELADLQKNQKEADRKIDILKDRMLFSEKHLKDLRKNLDLAEEELKLKCDIAGLAREGVTEKAAAVLITKKESLLTDIKKRIVKARDAESNATAAKEKIAGTKEELYRAEMAFSNAQTKVESGKSLLTQAQTGREKARTELEQFWRKTAKEYGSVITEEELFAHDPELFKRWIAKAAKYEELLESCREIENNLAIKKGALPGLIESVELLEKSTREKSEQAAELQAELKSKRLQRDKLFGTKLVEVERKTYEILLSQLAEAKDHAYEILSKARSIQAAAGQRLKTAEQRAAEAERNLLSAKTDWTDALKKEKFESEEVWAKARLDSEAINAIHKEITDYQAQSRSAADRFSEADKKLVEKESQKLTDKSLEVLEAEKREVSARKEKLLEQKGELQKELKTDEEARHKRAGIEEDLKKLKHQVAVWERLNTMVGSSSGDKYRRYVQSLVLLTLIKNANVELTKLHSRYRLTKGEEDMELKVIDLDLADEERPTDNLSGGETFIVSLALALGLAQMASSNVRIDSLFLDEGFGTLDDDSLEKALNALSSLNAQGKTVGLISHVDQIKERIPSKIIVKRSAQPGVSRLEGAGVKHSWS</sequence>
<feature type="coiled-coil region" evidence="1">
    <location>
        <begin position="836"/>
        <end position="863"/>
    </location>
</feature>
<dbReference type="InterPro" id="IPR027417">
    <property type="entry name" value="P-loop_NTPase"/>
</dbReference>
<evidence type="ECO:0000256" key="1">
    <source>
        <dbReference type="SAM" id="Coils"/>
    </source>
</evidence>
<feature type="region of interest" description="Disordered" evidence="2">
    <location>
        <begin position="375"/>
        <end position="418"/>
    </location>
</feature>
<evidence type="ECO:0000313" key="4">
    <source>
        <dbReference type="EMBL" id="MTU43841.1"/>
    </source>
</evidence>
<protein>
    <submittedName>
        <fullName evidence="4">AAA family ATPase</fullName>
    </submittedName>
</protein>
<feature type="coiled-coil region" evidence="1">
    <location>
        <begin position="999"/>
        <end position="1057"/>
    </location>
</feature>
<keyword evidence="1" id="KW-0175">Coiled coil</keyword>
<feature type="domain" description="Rad50/SbcC-type AAA" evidence="3">
    <location>
        <begin position="5"/>
        <end position="250"/>
    </location>
</feature>
<dbReference type="SUPFAM" id="SSF52540">
    <property type="entry name" value="P-loop containing nucleoside triphosphate hydrolases"/>
    <property type="match status" value="1"/>
</dbReference>
<feature type="coiled-coil region" evidence="1">
    <location>
        <begin position="618"/>
        <end position="680"/>
    </location>
</feature>
<name>A0A6I3S434_9BURK</name>
<dbReference type="PANTHER" id="PTHR32114:SF2">
    <property type="entry name" value="ABC TRANSPORTER ABCH.3"/>
    <property type="match status" value="1"/>
</dbReference>
<evidence type="ECO:0000256" key="2">
    <source>
        <dbReference type="SAM" id="MobiDB-lite"/>
    </source>
</evidence>
<dbReference type="Gene3D" id="3.40.50.300">
    <property type="entry name" value="P-loop containing nucleotide triphosphate hydrolases"/>
    <property type="match status" value="2"/>
</dbReference>
<dbReference type="GO" id="GO:0016887">
    <property type="term" value="F:ATP hydrolysis activity"/>
    <property type="evidence" value="ECO:0007669"/>
    <property type="project" value="InterPro"/>
</dbReference>
<dbReference type="InterPro" id="IPR038729">
    <property type="entry name" value="Rad50/SbcC_AAA"/>
</dbReference>
<dbReference type="Proteomes" id="UP000462362">
    <property type="component" value="Unassembled WGS sequence"/>
</dbReference>
<dbReference type="EMBL" id="WNCL01000031">
    <property type="protein sequence ID" value="MTU43841.1"/>
    <property type="molecule type" value="Genomic_DNA"/>
</dbReference>
<feature type="coiled-coil region" evidence="1">
    <location>
        <begin position="303"/>
        <end position="351"/>
    </location>
</feature>
<organism evidence="4 5">
    <name type="scientific">Parasutterella excrementihominis</name>
    <dbReference type="NCBI Taxonomy" id="487175"/>
    <lineage>
        <taxon>Bacteria</taxon>
        <taxon>Pseudomonadati</taxon>
        <taxon>Pseudomonadota</taxon>
        <taxon>Betaproteobacteria</taxon>
        <taxon>Burkholderiales</taxon>
        <taxon>Sutterellaceae</taxon>
        <taxon>Parasutterella</taxon>
    </lineage>
</organism>
<dbReference type="RefSeq" id="WP_008864151.1">
    <property type="nucleotide sequence ID" value="NZ_CAJUON010000008.1"/>
</dbReference>
<proteinExistence type="predicted"/>
<reference evidence="4 5" key="1">
    <citation type="journal article" date="2019" name="Nat. Med.">
        <title>A library of human gut bacterial isolates paired with longitudinal multiomics data enables mechanistic microbiome research.</title>
        <authorList>
            <person name="Poyet M."/>
            <person name="Groussin M."/>
            <person name="Gibbons S.M."/>
            <person name="Avila-Pacheco J."/>
            <person name="Jiang X."/>
            <person name="Kearney S.M."/>
            <person name="Perrotta A.R."/>
            <person name="Berdy B."/>
            <person name="Zhao S."/>
            <person name="Lieberman T.D."/>
            <person name="Swanson P.K."/>
            <person name="Smith M."/>
            <person name="Roesemann S."/>
            <person name="Alexander J.E."/>
            <person name="Rich S.A."/>
            <person name="Livny J."/>
            <person name="Vlamakis H."/>
            <person name="Clish C."/>
            <person name="Bullock K."/>
            <person name="Deik A."/>
            <person name="Scott J."/>
            <person name="Pierce K.A."/>
            <person name="Xavier R.J."/>
            <person name="Alm E.J."/>
        </authorList>
    </citation>
    <scope>NUCLEOTIDE SEQUENCE [LARGE SCALE GENOMIC DNA]</scope>
    <source>
        <strain evidence="4 5">BIOML-A2</strain>
    </source>
</reference>
<comment type="caution">
    <text evidence="4">The sequence shown here is derived from an EMBL/GenBank/DDBJ whole genome shotgun (WGS) entry which is preliminary data.</text>
</comment>
<dbReference type="Pfam" id="PF13476">
    <property type="entry name" value="AAA_23"/>
    <property type="match status" value="1"/>
</dbReference>
<feature type="coiled-coil region" evidence="1">
    <location>
        <begin position="905"/>
        <end position="932"/>
    </location>
</feature>
<feature type="coiled-coil region" evidence="1">
    <location>
        <begin position="448"/>
        <end position="475"/>
    </location>
</feature>
<accession>A0A6I3S434</accession>
<dbReference type="GO" id="GO:0006302">
    <property type="term" value="P:double-strand break repair"/>
    <property type="evidence" value="ECO:0007669"/>
    <property type="project" value="InterPro"/>
</dbReference>